<name>A0A417YST9_9BACI</name>
<dbReference type="Proteomes" id="UP000284416">
    <property type="component" value="Unassembled WGS sequence"/>
</dbReference>
<reference evidence="1 2" key="1">
    <citation type="journal article" date="2017" name="Int. J. Syst. Evol. Microbiol.">
        <title>Bacillus notoginsengisoli sp. nov., a novel bacterium isolated from the rhizosphere of Panax notoginseng.</title>
        <authorList>
            <person name="Zhang M.Y."/>
            <person name="Cheng J."/>
            <person name="Cai Y."/>
            <person name="Zhang T.Y."/>
            <person name="Wu Y.Y."/>
            <person name="Manikprabhu D."/>
            <person name="Li W.J."/>
            <person name="Zhang Y.X."/>
        </authorList>
    </citation>
    <scope>NUCLEOTIDE SEQUENCE [LARGE SCALE GENOMIC DNA]</scope>
    <source>
        <strain evidence="1 2">JCM 30743</strain>
    </source>
</reference>
<dbReference type="InterPro" id="IPR011990">
    <property type="entry name" value="TPR-like_helical_dom_sf"/>
</dbReference>
<dbReference type="Gene3D" id="1.25.40.10">
    <property type="entry name" value="Tetratricopeptide repeat domain"/>
    <property type="match status" value="1"/>
</dbReference>
<dbReference type="RefSeq" id="WP_118921374.1">
    <property type="nucleotide sequence ID" value="NZ_QWEG01000008.1"/>
</dbReference>
<comment type="caution">
    <text evidence="1">The sequence shown here is derived from an EMBL/GenBank/DDBJ whole genome shotgun (WGS) entry which is preliminary data.</text>
</comment>
<gene>
    <name evidence="1" type="ORF">D1B31_13850</name>
</gene>
<evidence type="ECO:0000313" key="1">
    <source>
        <dbReference type="EMBL" id="RHW39042.1"/>
    </source>
</evidence>
<dbReference type="OrthoDB" id="43895at2"/>
<accession>A0A417YST9</accession>
<dbReference type="SUPFAM" id="SSF48452">
    <property type="entry name" value="TPR-like"/>
    <property type="match status" value="1"/>
</dbReference>
<dbReference type="EMBL" id="QWEG01000008">
    <property type="protein sequence ID" value="RHW39042.1"/>
    <property type="molecule type" value="Genomic_DNA"/>
</dbReference>
<keyword evidence="2" id="KW-1185">Reference proteome</keyword>
<organism evidence="1 2">
    <name type="scientific">Neobacillus notoginsengisoli</name>
    <dbReference type="NCBI Taxonomy" id="1578198"/>
    <lineage>
        <taxon>Bacteria</taxon>
        <taxon>Bacillati</taxon>
        <taxon>Bacillota</taxon>
        <taxon>Bacilli</taxon>
        <taxon>Bacillales</taxon>
        <taxon>Bacillaceae</taxon>
        <taxon>Neobacillus</taxon>
    </lineage>
</organism>
<dbReference type="AlphaFoldDB" id="A0A417YST9"/>
<sequence length="460" mass="52130">MVKRISFWTAVVIVVFGMHFFLNASVGKVLKEVKQVRYSKPLVEEEKGEKKVIGNLTFKYTKNDKHPRTIGIEGAIDAAISSIHANKKLLSELFGNELMDEPVSIVLVEDPSKLKDVFGPTLDDGHIEGAYVFEKKSIYIRFPEDDSKLSQYTQTIVHEYTHHLINRALINAGLHFSDLPVWFHEGVAAYVQKKNSGTFSEEIKEMEKVSFKELKTNKQWENYLRAPYDPYLQSNVMAGLLVKNEGPDAVNKIIEGTKKNSFNESFAKTTGKSVASYESETFKILKDFPSMIVKARGKLNFDHNPANALQSALELNDLIPNVDEVIILISEIYAEKGDYENSIAYAEQVAHFFPNSSYYLQLANLYLVIDLDKAVEASKLAVNLANSEDKPFYQKHMNNLNTLHESVHSGNPFKGFMTYLNTENLLTDKNKADLINRILENYPLESNGREALLSFKQNLP</sequence>
<proteinExistence type="predicted"/>
<protein>
    <submittedName>
        <fullName evidence="1">Uncharacterized protein</fullName>
    </submittedName>
</protein>
<evidence type="ECO:0000313" key="2">
    <source>
        <dbReference type="Proteomes" id="UP000284416"/>
    </source>
</evidence>